<accession>A0ACB8C3Z3</accession>
<protein>
    <submittedName>
        <fullName evidence="1">Uncharacterized protein</fullName>
    </submittedName>
</protein>
<evidence type="ECO:0000313" key="2">
    <source>
        <dbReference type="Proteomes" id="UP000821865"/>
    </source>
</evidence>
<organism evidence="1 2">
    <name type="scientific">Dermacentor silvarum</name>
    <name type="common">Tick</name>
    <dbReference type="NCBI Taxonomy" id="543639"/>
    <lineage>
        <taxon>Eukaryota</taxon>
        <taxon>Metazoa</taxon>
        <taxon>Ecdysozoa</taxon>
        <taxon>Arthropoda</taxon>
        <taxon>Chelicerata</taxon>
        <taxon>Arachnida</taxon>
        <taxon>Acari</taxon>
        <taxon>Parasitiformes</taxon>
        <taxon>Ixodida</taxon>
        <taxon>Ixodoidea</taxon>
        <taxon>Ixodidae</taxon>
        <taxon>Rhipicephalinae</taxon>
        <taxon>Dermacentor</taxon>
    </lineage>
</organism>
<name>A0ACB8C3Z3_DERSI</name>
<proteinExistence type="predicted"/>
<keyword evidence="2" id="KW-1185">Reference proteome</keyword>
<comment type="caution">
    <text evidence="1">The sequence shown here is derived from an EMBL/GenBank/DDBJ whole genome shotgun (WGS) entry which is preliminary data.</text>
</comment>
<sequence length="231" mass="26066">MRSMETTLEGLERAIALSRTRNVIIAGDYNAKHPLWGPCAGDERGTRLLEFMAPNRLIMLNDPQSQPTYETKYAASWIDVTMVTPSVVAAGYSWAVRDDLTYSEHRNVEVQIGAGQGERRRRLTTFAQHELLESLRDEQWFARVHGADLRSAEALDAVLSGFQLLFDRLHKKHLRQIRGKGNPWWTPQLAQRRPTLSQTVQAYADDTVILVAARSRDELGAVGSEVLARVI</sequence>
<dbReference type="EMBL" id="CM023478">
    <property type="protein sequence ID" value="KAH7933569.1"/>
    <property type="molecule type" value="Genomic_DNA"/>
</dbReference>
<reference evidence="1" key="1">
    <citation type="submission" date="2020-05" db="EMBL/GenBank/DDBJ databases">
        <title>Large-scale comparative analyses of tick genomes elucidate their genetic diversity and vector capacities.</title>
        <authorList>
            <person name="Jia N."/>
            <person name="Wang J."/>
            <person name="Shi W."/>
            <person name="Du L."/>
            <person name="Sun Y."/>
            <person name="Zhan W."/>
            <person name="Jiang J."/>
            <person name="Wang Q."/>
            <person name="Zhang B."/>
            <person name="Ji P."/>
            <person name="Sakyi L.B."/>
            <person name="Cui X."/>
            <person name="Yuan T."/>
            <person name="Jiang B."/>
            <person name="Yang W."/>
            <person name="Lam T.T.-Y."/>
            <person name="Chang Q."/>
            <person name="Ding S."/>
            <person name="Wang X."/>
            <person name="Zhu J."/>
            <person name="Ruan X."/>
            <person name="Zhao L."/>
            <person name="Wei J."/>
            <person name="Que T."/>
            <person name="Du C."/>
            <person name="Cheng J."/>
            <person name="Dai P."/>
            <person name="Han X."/>
            <person name="Huang E."/>
            <person name="Gao Y."/>
            <person name="Liu J."/>
            <person name="Shao H."/>
            <person name="Ye R."/>
            <person name="Li L."/>
            <person name="Wei W."/>
            <person name="Wang X."/>
            <person name="Wang C."/>
            <person name="Yang T."/>
            <person name="Huo Q."/>
            <person name="Li W."/>
            <person name="Guo W."/>
            <person name="Chen H."/>
            <person name="Zhou L."/>
            <person name="Ni X."/>
            <person name="Tian J."/>
            <person name="Zhou Y."/>
            <person name="Sheng Y."/>
            <person name="Liu T."/>
            <person name="Pan Y."/>
            <person name="Xia L."/>
            <person name="Li J."/>
            <person name="Zhao F."/>
            <person name="Cao W."/>
        </authorList>
    </citation>
    <scope>NUCLEOTIDE SEQUENCE</scope>
    <source>
        <strain evidence="1">Dsil-2018</strain>
    </source>
</reference>
<dbReference type="Proteomes" id="UP000821865">
    <property type="component" value="Chromosome 9"/>
</dbReference>
<evidence type="ECO:0000313" key="1">
    <source>
        <dbReference type="EMBL" id="KAH7933569.1"/>
    </source>
</evidence>
<gene>
    <name evidence="1" type="ORF">HPB49_014024</name>
</gene>